<proteinExistence type="predicted"/>
<dbReference type="Proteomes" id="UP000654075">
    <property type="component" value="Unassembled WGS sequence"/>
</dbReference>
<dbReference type="AlphaFoldDB" id="A0A813GFV6"/>
<dbReference type="OrthoDB" id="489709at2759"/>
<evidence type="ECO:0000313" key="3">
    <source>
        <dbReference type="Proteomes" id="UP000654075"/>
    </source>
</evidence>
<evidence type="ECO:0000256" key="1">
    <source>
        <dbReference type="SAM" id="MobiDB-lite"/>
    </source>
</evidence>
<dbReference type="EMBL" id="CAJNNV010027769">
    <property type="protein sequence ID" value="CAE8621556.1"/>
    <property type="molecule type" value="Genomic_DNA"/>
</dbReference>
<comment type="caution">
    <text evidence="2">The sequence shown here is derived from an EMBL/GenBank/DDBJ whole genome shotgun (WGS) entry which is preliminary data.</text>
</comment>
<name>A0A813GFV6_POLGL</name>
<evidence type="ECO:0000313" key="2">
    <source>
        <dbReference type="EMBL" id="CAE8621556.1"/>
    </source>
</evidence>
<sequence length="430" mass="45095">VQSVTAKVEAILGATGSSPLSRSQGLGASLGGQLAELNERLARLERLLDEVTPHFNPPTRRMPPVPPATGDEEAAAEASVKSVARSLLEAMSAVNQNQKQHLLQVAGAPLAVPSPQPVPCLVFRQQSGGTSTSRAATPLPSSRMQTPGRFMEVPRSALSLPLGPQTLAQMYGVAGMPDTISPMHGLDAAGLTPPRGLTAPAGLRTPSLAPPPPTGAGCAQCFASPVLALGVPPPQVSPWNAANFGRGLGSLAQHADWHNNGGRTPLAAGTPRLGGYAPGMSPGMPMPMLDGRMSPPMPFPGLTIPPLRGRTVSRNPSLAPSTAPSVRPPSPCPGVPRFARQGTESSLWQAPSLSQLLQDSAEGKIRKWLSTIPIGNGAERGWDDSQILEIAEFAEEKQIEHLSAEEIYKRYVEHQVMRAEAQAAKAEDNE</sequence>
<organism evidence="2 3">
    <name type="scientific">Polarella glacialis</name>
    <name type="common">Dinoflagellate</name>
    <dbReference type="NCBI Taxonomy" id="89957"/>
    <lineage>
        <taxon>Eukaryota</taxon>
        <taxon>Sar</taxon>
        <taxon>Alveolata</taxon>
        <taxon>Dinophyceae</taxon>
        <taxon>Suessiales</taxon>
        <taxon>Suessiaceae</taxon>
        <taxon>Polarella</taxon>
    </lineage>
</organism>
<keyword evidence="3" id="KW-1185">Reference proteome</keyword>
<feature type="compositionally biased region" description="Polar residues" evidence="1">
    <location>
        <begin position="127"/>
        <end position="145"/>
    </location>
</feature>
<feature type="compositionally biased region" description="Polar residues" evidence="1">
    <location>
        <begin position="313"/>
        <end position="324"/>
    </location>
</feature>
<feature type="region of interest" description="Disordered" evidence="1">
    <location>
        <begin position="127"/>
        <end position="147"/>
    </location>
</feature>
<protein>
    <submittedName>
        <fullName evidence="2">Uncharacterized protein</fullName>
    </submittedName>
</protein>
<feature type="non-terminal residue" evidence="2">
    <location>
        <position position="1"/>
    </location>
</feature>
<accession>A0A813GFV6</accession>
<reference evidence="2" key="1">
    <citation type="submission" date="2021-02" db="EMBL/GenBank/DDBJ databases">
        <authorList>
            <person name="Dougan E. K."/>
            <person name="Rhodes N."/>
            <person name="Thang M."/>
            <person name="Chan C."/>
        </authorList>
    </citation>
    <scope>NUCLEOTIDE SEQUENCE</scope>
</reference>
<gene>
    <name evidence="2" type="ORF">PGLA1383_LOCUS39075</name>
</gene>
<feature type="region of interest" description="Disordered" evidence="1">
    <location>
        <begin position="313"/>
        <end position="332"/>
    </location>
</feature>